<keyword evidence="1" id="KW-0378">Hydrolase</keyword>
<keyword evidence="2" id="KW-0732">Signal</keyword>
<feature type="signal peptide" evidence="2">
    <location>
        <begin position="1"/>
        <end position="16"/>
    </location>
</feature>
<dbReference type="InterPro" id="IPR007312">
    <property type="entry name" value="Phosphoesterase"/>
</dbReference>
<reference evidence="3" key="1">
    <citation type="journal article" date="2023" name="Mol. Phylogenet. Evol.">
        <title>Genome-scale phylogeny and comparative genomics of the fungal order Sordariales.</title>
        <authorList>
            <person name="Hensen N."/>
            <person name="Bonometti L."/>
            <person name="Westerberg I."/>
            <person name="Brannstrom I.O."/>
            <person name="Guillou S."/>
            <person name="Cros-Aarteil S."/>
            <person name="Calhoun S."/>
            <person name="Haridas S."/>
            <person name="Kuo A."/>
            <person name="Mondo S."/>
            <person name="Pangilinan J."/>
            <person name="Riley R."/>
            <person name="LaButti K."/>
            <person name="Andreopoulos B."/>
            <person name="Lipzen A."/>
            <person name="Chen C."/>
            <person name="Yan M."/>
            <person name="Daum C."/>
            <person name="Ng V."/>
            <person name="Clum A."/>
            <person name="Steindorff A."/>
            <person name="Ohm R.A."/>
            <person name="Martin F."/>
            <person name="Silar P."/>
            <person name="Natvig D.O."/>
            <person name="Lalanne C."/>
            <person name="Gautier V."/>
            <person name="Ament-Velasquez S.L."/>
            <person name="Kruys A."/>
            <person name="Hutchinson M.I."/>
            <person name="Powell A.J."/>
            <person name="Barry K."/>
            <person name="Miller A.N."/>
            <person name="Grigoriev I.V."/>
            <person name="Debuchy R."/>
            <person name="Gladieux P."/>
            <person name="Hiltunen Thoren M."/>
            <person name="Johannesson H."/>
        </authorList>
    </citation>
    <scope>NUCLEOTIDE SEQUENCE</scope>
    <source>
        <strain evidence="3">CBS 118394</strain>
    </source>
</reference>
<dbReference type="Pfam" id="PF04185">
    <property type="entry name" value="Phosphoesterase"/>
    <property type="match status" value="1"/>
</dbReference>
<dbReference type="GO" id="GO:0009395">
    <property type="term" value="P:phospholipid catabolic process"/>
    <property type="evidence" value="ECO:0007669"/>
    <property type="project" value="TreeGrafter"/>
</dbReference>
<evidence type="ECO:0000313" key="4">
    <source>
        <dbReference type="Proteomes" id="UP001283341"/>
    </source>
</evidence>
<feature type="chain" id="PRO_5042211258" evidence="2">
    <location>
        <begin position="17"/>
        <end position="307"/>
    </location>
</feature>
<gene>
    <name evidence="3" type="ORF">B0H66DRAFT_559445</name>
</gene>
<dbReference type="Proteomes" id="UP001283341">
    <property type="component" value="Unassembled WGS sequence"/>
</dbReference>
<proteinExistence type="predicted"/>
<evidence type="ECO:0000256" key="1">
    <source>
        <dbReference type="ARBA" id="ARBA00022801"/>
    </source>
</evidence>
<comment type="caution">
    <text evidence="3">The sequence shown here is derived from an EMBL/GenBank/DDBJ whole genome shotgun (WGS) entry which is preliminary data.</text>
</comment>
<sequence length="307" mass="33222">MKSYLPLLALLGVATAQTQYTSTASAAVAAARATALTLSPTSSVAGTKFDRFVQIWLENTDYSKAIANADLAYLASRGISLTNYFAITHPSQPNYVAAVGASTNGITDDGFRRIGSSVKTIVDLLEAKGVSWSIYQEDMPYSGFEADWKNSAGSTDYVRKHNPLMSYDSVTSDLNRLAKCKNLTMFNKDLAANKLPQWMFITPNMTNDGHDSSISVAGKWARNFLTPLLTNSNFNTARTLVHLTFDEGSTTGTNQIYSVLLGGAVPSSKVGTTNNTRYNHYSLTKTVELNWGLGNLGQNDVSAAAFF</sequence>
<name>A0AAE0I6A1_9PEZI</name>
<dbReference type="PANTHER" id="PTHR31956">
    <property type="entry name" value="NON-SPECIFIC PHOSPHOLIPASE C4-RELATED"/>
    <property type="match status" value="1"/>
</dbReference>
<dbReference type="PANTHER" id="PTHR31956:SF8">
    <property type="entry name" value="ACID PHOSPHATASE PHOA (AFU_ORTHOLOGUE AFUA_1G03570)"/>
    <property type="match status" value="1"/>
</dbReference>
<evidence type="ECO:0000256" key="2">
    <source>
        <dbReference type="SAM" id="SignalP"/>
    </source>
</evidence>
<dbReference type="GO" id="GO:0016788">
    <property type="term" value="F:hydrolase activity, acting on ester bonds"/>
    <property type="evidence" value="ECO:0007669"/>
    <property type="project" value="InterPro"/>
</dbReference>
<reference evidence="3" key="2">
    <citation type="submission" date="2023-06" db="EMBL/GenBank/DDBJ databases">
        <authorList>
            <consortium name="Lawrence Berkeley National Laboratory"/>
            <person name="Haridas S."/>
            <person name="Hensen N."/>
            <person name="Bonometti L."/>
            <person name="Westerberg I."/>
            <person name="Brannstrom I.O."/>
            <person name="Guillou S."/>
            <person name="Cros-Aarteil S."/>
            <person name="Calhoun S."/>
            <person name="Kuo A."/>
            <person name="Mondo S."/>
            <person name="Pangilinan J."/>
            <person name="Riley R."/>
            <person name="Labutti K."/>
            <person name="Andreopoulos B."/>
            <person name="Lipzen A."/>
            <person name="Chen C."/>
            <person name="Yanf M."/>
            <person name="Daum C."/>
            <person name="Ng V."/>
            <person name="Clum A."/>
            <person name="Steindorff A."/>
            <person name="Ohm R."/>
            <person name="Martin F."/>
            <person name="Silar P."/>
            <person name="Natvig D."/>
            <person name="Lalanne C."/>
            <person name="Gautier V."/>
            <person name="Ament-Velasquez S.L."/>
            <person name="Kruys A."/>
            <person name="Hutchinson M.I."/>
            <person name="Powell A.J."/>
            <person name="Barry K."/>
            <person name="Miller A.N."/>
            <person name="Grigoriev I.V."/>
            <person name="Debuchy R."/>
            <person name="Gladieux P."/>
            <person name="Thoren M.H."/>
            <person name="Johannesson H."/>
        </authorList>
    </citation>
    <scope>NUCLEOTIDE SEQUENCE</scope>
    <source>
        <strain evidence="3">CBS 118394</strain>
    </source>
</reference>
<dbReference type="EMBL" id="JAUEDM010000004">
    <property type="protein sequence ID" value="KAK3319423.1"/>
    <property type="molecule type" value="Genomic_DNA"/>
</dbReference>
<evidence type="ECO:0000313" key="3">
    <source>
        <dbReference type="EMBL" id="KAK3319423.1"/>
    </source>
</evidence>
<accession>A0AAE0I6A1</accession>
<organism evidence="3 4">
    <name type="scientific">Apodospora peruviana</name>
    <dbReference type="NCBI Taxonomy" id="516989"/>
    <lineage>
        <taxon>Eukaryota</taxon>
        <taxon>Fungi</taxon>
        <taxon>Dikarya</taxon>
        <taxon>Ascomycota</taxon>
        <taxon>Pezizomycotina</taxon>
        <taxon>Sordariomycetes</taxon>
        <taxon>Sordariomycetidae</taxon>
        <taxon>Sordariales</taxon>
        <taxon>Lasiosphaeriaceae</taxon>
        <taxon>Apodospora</taxon>
    </lineage>
</organism>
<dbReference type="Gene3D" id="3.40.720.10">
    <property type="entry name" value="Alkaline Phosphatase, subunit A"/>
    <property type="match status" value="1"/>
</dbReference>
<dbReference type="AlphaFoldDB" id="A0AAE0I6A1"/>
<dbReference type="InterPro" id="IPR017850">
    <property type="entry name" value="Alkaline_phosphatase_core_sf"/>
</dbReference>
<keyword evidence="4" id="KW-1185">Reference proteome</keyword>
<protein>
    <submittedName>
        <fullName evidence="3">Phosphoesterase family-domain-containing protein</fullName>
    </submittedName>
</protein>